<protein>
    <submittedName>
        <fullName evidence="2">Uncharacterized protein</fullName>
    </submittedName>
</protein>
<feature type="region of interest" description="Disordered" evidence="1">
    <location>
        <begin position="234"/>
        <end position="253"/>
    </location>
</feature>
<sequence length="373" mass="41759">MLLIALRPDHPDLPLDPRCIVQTSVSMNIKSLNNGSYIHVGIKQGLVKRMESGIKPNFLQLNIDINIDGLPVSKSSSVDVWPILGRCIELYDQRPFVIGLFCGSGKPKPLDSYLKDFIDELIALQNDGINYNGQVFRIFVNCFICDAPARAYLKCIKCHTGYNGCERCIQEGTYKDARFGLHKSEVQSDLESNREETLKSSRGRRIKRIFPEDSEEDDPPSKKTSVKAPPVILFSDSSDSESRNQMYSTTKSQECSMKQSLVAKKTVEEPLKKISNPIAIKKHKLFKNISGIVKKQAVKVQLASVSRLKQNLSLQKCNTNMKLDKSLKQISTELSHQSAKTSSASLSMEGIVNREDTVDITSLTKQSNNICNR</sequence>
<evidence type="ECO:0000313" key="3">
    <source>
        <dbReference type="Proteomes" id="UP000078542"/>
    </source>
</evidence>
<feature type="compositionally biased region" description="Polar residues" evidence="1">
    <location>
        <begin position="243"/>
        <end position="253"/>
    </location>
</feature>
<organism evidence="2 3">
    <name type="scientific">Cyphomyrmex costatus</name>
    <dbReference type="NCBI Taxonomy" id="456900"/>
    <lineage>
        <taxon>Eukaryota</taxon>
        <taxon>Metazoa</taxon>
        <taxon>Ecdysozoa</taxon>
        <taxon>Arthropoda</taxon>
        <taxon>Hexapoda</taxon>
        <taxon>Insecta</taxon>
        <taxon>Pterygota</taxon>
        <taxon>Neoptera</taxon>
        <taxon>Endopterygota</taxon>
        <taxon>Hymenoptera</taxon>
        <taxon>Apocrita</taxon>
        <taxon>Aculeata</taxon>
        <taxon>Formicoidea</taxon>
        <taxon>Formicidae</taxon>
        <taxon>Myrmicinae</taxon>
        <taxon>Cyphomyrmex</taxon>
    </lineage>
</organism>
<dbReference type="STRING" id="456900.A0A151IN38"/>
<dbReference type="PANTHER" id="PTHR33053:SF26">
    <property type="entry name" value="TRANSPOSASE DOMAIN-CONTAINING PROTEIN"/>
    <property type="match status" value="1"/>
</dbReference>
<feature type="region of interest" description="Disordered" evidence="1">
    <location>
        <begin position="190"/>
        <end position="229"/>
    </location>
</feature>
<feature type="compositionally biased region" description="Basic and acidic residues" evidence="1">
    <location>
        <begin position="190"/>
        <end position="199"/>
    </location>
</feature>
<evidence type="ECO:0000313" key="2">
    <source>
        <dbReference type="EMBL" id="KYN06764.1"/>
    </source>
</evidence>
<accession>A0A151IN38</accession>
<dbReference type="AlphaFoldDB" id="A0A151IN38"/>
<proteinExistence type="predicted"/>
<dbReference type="EMBL" id="KQ976971">
    <property type="protein sequence ID" value="KYN06764.1"/>
    <property type="molecule type" value="Genomic_DNA"/>
</dbReference>
<dbReference type="PANTHER" id="PTHR33053">
    <property type="entry name" value="PROTEIN, PUTATIVE-RELATED"/>
    <property type="match status" value="1"/>
</dbReference>
<gene>
    <name evidence="2" type="ORF">ALC62_02282</name>
</gene>
<keyword evidence="3" id="KW-1185">Reference proteome</keyword>
<reference evidence="2 3" key="1">
    <citation type="submission" date="2016-03" db="EMBL/GenBank/DDBJ databases">
        <title>Cyphomyrmex costatus WGS genome.</title>
        <authorList>
            <person name="Nygaard S."/>
            <person name="Hu H."/>
            <person name="Boomsma J."/>
            <person name="Zhang G."/>
        </authorList>
    </citation>
    <scope>NUCLEOTIDE SEQUENCE [LARGE SCALE GENOMIC DNA]</scope>
    <source>
        <strain evidence="2">MS0001</strain>
        <tissue evidence="2">Whole body</tissue>
    </source>
</reference>
<name>A0A151IN38_9HYME</name>
<evidence type="ECO:0000256" key="1">
    <source>
        <dbReference type="SAM" id="MobiDB-lite"/>
    </source>
</evidence>
<dbReference type="Proteomes" id="UP000078542">
    <property type="component" value="Unassembled WGS sequence"/>
</dbReference>